<comment type="caution">
    <text evidence="6">The sequence shown here is derived from an EMBL/GenBank/DDBJ whole genome shotgun (WGS) entry which is preliminary data.</text>
</comment>
<gene>
    <name evidence="6" type="ORF">ACJIZ3_025779</name>
</gene>
<reference evidence="6 7" key="1">
    <citation type="submission" date="2024-12" db="EMBL/GenBank/DDBJ databases">
        <title>The unique morphological basis and parallel evolutionary history of personate flowers in Penstemon.</title>
        <authorList>
            <person name="Depatie T.H."/>
            <person name="Wessinger C.A."/>
        </authorList>
    </citation>
    <scope>NUCLEOTIDE SEQUENCE [LARGE SCALE GENOMIC DNA]</scope>
    <source>
        <strain evidence="6">WTNN_2</strain>
        <tissue evidence="6">Leaf</tissue>
    </source>
</reference>
<evidence type="ECO:0000256" key="3">
    <source>
        <dbReference type="ARBA" id="ARBA00022577"/>
    </source>
</evidence>
<organism evidence="6 7">
    <name type="scientific">Penstemon smallii</name>
    <dbReference type="NCBI Taxonomy" id="265156"/>
    <lineage>
        <taxon>Eukaryota</taxon>
        <taxon>Viridiplantae</taxon>
        <taxon>Streptophyta</taxon>
        <taxon>Embryophyta</taxon>
        <taxon>Tracheophyta</taxon>
        <taxon>Spermatophyta</taxon>
        <taxon>Magnoliopsida</taxon>
        <taxon>eudicotyledons</taxon>
        <taxon>Gunneridae</taxon>
        <taxon>Pentapetalae</taxon>
        <taxon>asterids</taxon>
        <taxon>lamiids</taxon>
        <taxon>Lamiales</taxon>
        <taxon>Plantaginaceae</taxon>
        <taxon>Cheloneae</taxon>
        <taxon>Penstemon</taxon>
    </lineage>
</organism>
<dbReference type="GO" id="GO:0050832">
    <property type="term" value="P:defense response to fungus"/>
    <property type="evidence" value="ECO:0007669"/>
    <property type="project" value="UniProtKB-KW"/>
</dbReference>
<keyword evidence="3" id="KW-0295">Fungicide</keyword>
<keyword evidence="5" id="KW-1015">Disulfide bond</keyword>
<dbReference type="AlphaFoldDB" id="A0ABD3TYX8"/>
<evidence type="ECO:0000256" key="2">
    <source>
        <dbReference type="ARBA" id="ARBA00022529"/>
    </source>
</evidence>
<dbReference type="Pfam" id="PF07333">
    <property type="entry name" value="SLR1-BP"/>
    <property type="match status" value="1"/>
</dbReference>
<evidence type="ECO:0000256" key="1">
    <source>
        <dbReference type="ARBA" id="ARBA00006722"/>
    </source>
</evidence>
<accession>A0ABD3TYX8</accession>
<dbReference type="Proteomes" id="UP001634393">
    <property type="component" value="Unassembled WGS sequence"/>
</dbReference>
<evidence type="ECO:0000256" key="4">
    <source>
        <dbReference type="ARBA" id="ARBA00022821"/>
    </source>
</evidence>
<proteinExistence type="inferred from homology"/>
<dbReference type="EMBL" id="JBJXBP010000003">
    <property type="protein sequence ID" value="KAL3841188.1"/>
    <property type="molecule type" value="Genomic_DNA"/>
</dbReference>
<comment type="similarity">
    <text evidence="1">Belongs to the DEFL family.</text>
</comment>
<evidence type="ECO:0000313" key="6">
    <source>
        <dbReference type="EMBL" id="KAL3841188.1"/>
    </source>
</evidence>
<dbReference type="GO" id="GO:0031640">
    <property type="term" value="P:killing of cells of another organism"/>
    <property type="evidence" value="ECO:0007669"/>
    <property type="project" value="UniProtKB-KW"/>
</dbReference>
<name>A0ABD3TYX8_9LAMI</name>
<protein>
    <submittedName>
        <fullName evidence="6">Uncharacterized protein</fullName>
    </submittedName>
</protein>
<keyword evidence="2" id="KW-0929">Antimicrobial</keyword>
<dbReference type="InterPro" id="IPR010851">
    <property type="entry name" value="DEFL"/>
</dbReference>
<keyword evidence="7" id="KW-1185">Reference proteome</keyword>
<keyword evidence="4" id="KW-0611">Plant defense</keyword>
<evidence type="ECO:0000256" key="5">
    <source>
        <dbReference type="ARBA" id="ARBA00023157"/>
    </source>
</evidence>
<evidence type="ECO:0000313" key="7">
    <source>
        <dbReference type="Proteomes" id="UP001634393"/>
    </source>
</evidence>
<sequence length="60" mass="6785">MEQYFIIDACKVILNPNGCELSTCKEQCIKSFNGNGAFLENGIWVSNYKELNAKYPLCFA</sequence>